<dbReference type="Proteomes" id="UP000199584">
    <property type="component" value="Unassembled WGS sequence"/>
</dbReference>
<keyword evidence="2" id="KW-1185">Reference proteome</keyword>
<keyword evidence="1" id="KW-0167">Capsid protein</keyword>
<gene>
    <name evidence="1" type="ORF">SAMN05660706_11764</name>
</gene>
<dbReference type="OrthoDB" id="2374983at2"/>
<keyword evidence="1" id="KW-0946">Virion</keyword>
<organism evidence="1 2">
    <name type="scientific">Desulfoscipio geothermicus DSM 3669</name>
    <dbReference type="NCBI Taxonomy" id="1121426"/>
    <lineage>
        <taxon>Bacteria</taxon>
        <taxon>Bacillati</taxon>
        <taxon>Bacillota</taxon>
        <taxon>Clostridia</taxon>
        <taxon>Eubacteriales</taxon>
        <taxon>Desulfallaceae</taxon>
        <taxon>Desulfoscipio</taxon>
    </lineage>
</organism>
<dbReference type="Pfam" id="PF10628">
    <property type="entry name" value="CotE"/>
    <property type="match status" value="1"/>
</dbReference>
<name>A0A1I6DTN9_9FIRM</name>
<protein>
    <submittedName>
        <fullName evidence="1">Spore coat protein E</fullName>
    </submittedName>
</protein>
<dbReference type="InterPro" id="IPR018901">
    <property type="entry name" value="Spore_coat_CotE"/>
</dbReference>
<dbReference type="RefSeq" id="WP_092484115.1">
    <property type="nucleotide sequence ID" value="NZ_FOYM01000017.1"/>
</dbReference>
<dbReference type="STRING" id="39060.SAMN05660706_11764"/>
<sequence length="175" mass="19876">MLQTEWSKLKPDSGQFREIITKAVCGNIKKYFQVSKVIKPPEGQQPSQILGFTVTKFQLTGKTGLRKAMENQESGINIGGTFETHIWYAYDEGKSTDVVKETVPLKEIIPITDFAGDETKPIDARVEIIKHPECLKAIITKDNKIKINLELGVLAEIISETRVRVRIYQPHEERH</sequence>
<evidence type="ECO:0000313" key="1">
    <source>
        <dbReference type="EMBL" id="SFR08825.1"/>
    </source>
</evidence>
<accession>A0A1I6DTN9</accession>
<evidence type="ECO:0000313" key="2">
    <source>
        <dbReference type="Proteomes" id="UP000199584"/>
    </source>
</evidence>
<reference evidence="2" key="1">
    <citation type="submission" date="2016-10" db="EMBL/GenBank/DDBJ databases">
        <authorList>
            <person name="Varghese N."/>
            <person name="Submissions S."/>
        </authorList>
    </citation>
    <scope>NUCLEOTIDE SEQUENCE [LARGE SCALE GENOMIC DNA]</scope>
    <source>
        <strain evidence="2">DSM 3669</strain>
    </source>
</reference>
<proteinExistence type="predicted"/>
<dbReference type="AlphaFoldDB" id="A0A1I6DTN9"/>
<dbReference type="EMBL" id="FOYM01000017">
    <property type="protein sequence ID" value="SFR08825.1"/>
    <property type="molecule type" value="Genomic_DNA"/>
</dbReference>